<dbReference type="Proteomes" id="UP000515663">
    <property type="component" value="Chromosome"/>
</dbReference>
<protein>
    <submittedName>
        <fullName evidence="1">Uncharacterized protein</fullName>
    </submittedName>
</protein>
<sequence>MSDTGRDTGPMHIAADLVPGVWPSADAAALRESARRARALAESVDRVTDVVASAADVYAAGTSSAEGVAGEFGEAVVEGLGRITGPGPHALPHVADRLRTMADTLDRYAEVVTETEQQMTTIALIADRDLRRADVLAEIGDDSWRVSAASTGRMALTAAGDDYTERSGEAGQHAGGASAPAATSGMMPIAPMAMGGAGMMAAGVGALAGAGVRSHGDAEADLTWLRQRAERLQSTVPTPVSGWLRTAVGVGVGIRGTRVVVVGTNDPQPYQRAGLELGDDEALTANGRAPELAIVEHMTNSGVTPKAIATATPMDAATISALQAADVVAMGPGN</sequence>
<keyword evidence="2" id="KW-1185">Reference proteome</keyword>
<name>A0A7D7M0F9_9ACTN</name>
<dbReference type="EMBL" id="CP059491">
    <property type="protein sequence ID" value="QMT03394.1"/>
    <property type="molecule type" value="Genomic_DNA"/>
</dbReference>
<organism evidence="1 2">
    <name type="scientific">Gordonia jinghuaiqii</name>
    <dbReference type="NCBI Taxonomy" id="2758710"/>
    <lineage>
        <taxon>Bacteria</taxon>
        <taxon>Bacillati</taxon>
        <taxon>Actinomycetota</taxon>
        <taxon>Actinomycetes</taxon>
        <taxon>Mycobacteriales</taxon>
        <taxon>Gordoniaceae</taxon>
        <taxon>Gordonia</taxon>
    </lineage>
</organism>
<proteinExistence type="predicted"/>
<dbReference type="KEGG" id="gji:H1R19_10050"/>
<gene>
    <name evidence="1" type="ORF">H1R19_10050</name>
</gene>
<reference evidence="2" key="1">
    <citation type="submission" date="2020-07" db="EMBL/GenBank/DDBJ databases">
        <title>novel species isolated from the respiratory tract of Marmot.</title>
        <authorList>
            <person name="Zhang G."/>
        </authorList>
    </citation>
    <scope>NUCLEOTIDE SEQUENCE [LARGE SCALE GENOMIC DNA]</scope>
    <source>
        <strain evidence="2">686</strain>
    </source>
</reference>
<evidence type="ECO:0000313" key="2">
    <source>
        <dbReference type="Proteomes" id="UP000515663"/>
    </source>
</evidence>
<accession>A0A7D7M0F9</accession>
<dbReference type="AlphaFoldDB" id="A0A7D7M0F9"/>
<evidence type="ECO:0000313" key="1">
    <source>
        <dbReference type="EMBL" id="QMT03394.1"/>
    </source>
</evidence>